<dbReference type="RefSeq" id="XP_008716714.1">
    <property type="nucleotide sequence ID" value="XM_008718492.1"/>
</dbReference>
<feature type="transmembrane region" description="Helical" evidence="2">
    <location>
        <begin position="510"/>
        <end position="530"/>
    </location>
</feature>
<reference evidence="3 4" key="1">
    <citation type="submission" date="2013-03" db="EMBL/GenBank/DDBJ databases">
        <title>The Genome Sequence of Phialophora europaea CBS 101466.</title>
        <authorList>
            <consortium name="The Broad Institute Genomics Platform"/>
            <person name="Cuomo C."/>
            <person name="de Hoog S."/>
            <person name="Gorbushina A."/>
            <person name="Walker B."/>
            <person name="Young S.K."/>
            <person name="Zeng Q."/>
            <person name="Gargeya S."/>
            <person name="Fitzgerald M."/>
            <person name="Haas B."/>
            <person name="Abouelleil A."/>
            <person name="Allen A.W."/>
            <person name="Alvarado L."/>
            <person name="Arachchi H.M."/>
            <person name="Berlin A.M."/>
            <person name="Chapman S.B."/>
            <person name="Gainer-Dewar J."/>
            <person name="Goldberg J."/>
            <person name="Griggs A."/>
            <person name="Gujja S."/>
            <person name="Hansen M."/>
            <person name="Howarth C."/>
            <person name="Imamovic A."/>
            <person name="Ireland A."/>
            <person name="Larimer J."/>
            <person name="McCowan C."/>
            <person name="Murphy C."/>
            <person name="Pearson M."/>
            <person name="Poon T.W."/>
            <person name="Priest M."/>
            <person name="Roberts A."/>
            <person name="Saif S."/>
            <person name="Shea T."/>
            <person name="Sisk P."/>
            <person name="Sykes S."/>
            <person name="Wortman J."/>
            <person name="Nusbaum C."/>
            <person name="Birren B."/>
        </authorList>
    </citation>
    <scope>NUCLEOTIDE SEQUENCE [LARGE SCALE GENOMIC DNA]</scope>
    <source>
        <strain evidence="3 4">CBS 101466</strain>
    </source>
</reference>
<dbReference type="GO" id="GO:0016020">
    <property type="term" value="C:membrane"/>
    <property type="evidence" value="ECO:0007669"/>
    <property type="project" value="UniProtKB-SubCell"/>
</dbReference>
<evidence type="ECO:0000313" key="3">
    <source>
        <dbReference type="EMBL" id="ETN42205.1"/>
    </source>
</evidence>
<dbReference type="Pfam" id="PF07690">
    <property type="entry name" value="MFS_1"/>
    <property type="match status" value="1"/>
</dbReference>
<feature type="transmembrane region" description="Helical" evidence="2">
    <location>
        <begin position="37"/>
        <end position="59"/>
    </location>
</feature>
<evidence type="ECO:0000256" key="2">
    <source>
        <dbReference type="SAM" id="Phobius"/>
    </source>
</evidence>
<dbReference type="GO" id="GO:0022857">
    <property type="term" value="F:transmembrane transporter activity"/>
    <property type="evidence" value="ECO:0007669"/>
    <property type="project" value="InterPro"/>
</dbReference>
<feature type="transmembrane region" description="Helical" evidence="2">
    <location>
        <begin position="957"/>
        <end position="979"/>
    </location>
</feature>
<keyword evidence="4" id="KW-1185">Reference proteome</keyword>
<feature type="transmembrane region" description="Helical" evidence="2">
    <location>
        <begin position="332"/>
        <end position="354"/>
    </location>
</feature>
<keyword evidence="2" id="KW-0812">Transmembrane</keyword>
<feature type="transmembrane region" description="Helical" evidence="2">
    <location>
        <begin position="277"/>
        <end position="296"/>
    </location>
</feature>
<feature type="transmembrane region" description="Helical" evidence="2">
    <location>
        <begin position="550"/>
        <end position="573"/>
    </location>
</feature>
<feature type="transmembrane region" description="Helical" evidence="2">
    <location>
        <begin position="244"/>
        <end position="265"/>
    </location>
</feature>
<dbReference type="VEuPathDB" id="FungiDB:HMPREF1541_04146"/>
<feature type="transmembrane region" description="Helical" evidence="2">
    <location>
        <begin position="409"/>
        <end position="429"/>
    </location>
</feature>
<feature type="transmembrane region" description="Helical" evidence="2">
    <location>
        <begin position="308"/>
        <end position="326"/>
    </location>
</feature>
<dbReference type="GeneID" id="19971485"/>
<dbReference type="InterPro" id="IPR036259">
    <property type="entry name" value="MFS_trans_sf"/>
</dbReference>
<feature type="transmembrane region" description="Helical" evidence="2">
    <location>
        <begin position="168"/>
        <end position="188"/>
    </location>
</feature>
<organism evidence="3 4">
    <name type="scientific">Cyphellophora europaea (strain CBS 101466)</name>
    <name type="common">Phialophora europaea</name>
    <dbReference type="NCBI Taxonomy" id="1220924"/>
    <lineage>
        <taxon>Eukaryota</taxon>
        <taxon>Fungi</taxon>
        <taxon>Dikarya</taxon>
        <taxon>Ascomycota</taxon>
        <taxon>Pezizomycotina</taxon>
        <taxon>Eurotiomycetes</taxon>
        <taxon>Chaetothyriomycetidae</taxon>
        <taxon>Chaetothyriales</taxon>
        <taxon>Cyphellophoraceae</taxon>
        <taxon>Cyphellophora</taxon>
    </lineage>
</organism>
<keyword evidence="2" id="KW-1133">Transmembrane helix</keyword>
<evidence type="ECO:0008006" key="5">
    <source>
        <dbReference type="Google" id="ProtNLM"/>
    </source>
</evidence>
<protein>
    <recommendedName>
        <fullName evidence="5">Major facilitator superfamily (MFS) profile domain-containing protein</fullName>
    </recommendedName>
</protein>
<sequence length="1029" mass="112887">MANINDHELDARNTGADIDDTSNVDLQSLPPVDGGKAAWLTLTACFFLEATVWGFLHSYGVMQDYYLQHEPFMGQPGPLAAVSTTATAIMLFGSPFISLILQRFPNLRRVGGCVGLAIMFSGLLIASWTSSSMVVLWTQGVMYGIGALLVYFPAMFLIDEWFVERKGFAFGISWAGTGIGGASTPFFLQWLLNTRGHSTTLRVCAGLIAVTALPCVLFMKPRIPVRGPRRLRPVDLGFVKGKKFWMYQCPSIVQSIVAPIPSLWLPSFASSMGMAAAAGPLSLSLLNLASCCGFMLQGRLVDRYHVSWAILMATLGSTIAVFGFWGCSTHEAMLYVFAILFGLFGAGYPGHWIGCASDMKRTFPNLSTGLVISLLCAGKGVGSILAGPVSEKLLSMKPWHDSALAYGSSYGTTIIFTGTCVFLGGAGALKRPRTCDTQRALTGLCWSEFRPLRTQGLIVTSEIYLVSRTTMAGNQDGLPKYTKVQTAVHDTTSRPKETSKPWGFDRNRSCFWMILSLLSGVALTVGHHFFYARFDGQPVDEASIDQTWIIRIGTVFAFVAKTLLVVAASIAFIQHQWLTLSRNPLKIRQIDTVTGILGNALSFCESRIWLRFPLLTMLAIVTWLLPIAAVVTPATINVVARDDITSSDSAPPQLYLDPNSYGNLQTLVRSDYIGPSPDTLRTAYGSAMTGQILGITQANPNMTYTLQFLGPALRCDHADAALVSDVYDSYMDYFTGIENQYYYMAWVPISDDRGNLSRAFGDDAASLDTVSTDAAHLYIIPNTSITGPMFVGGMPITSDDMHYGYQDLLDCSLHNASYKVFFNFTFPTQSIDVVSRELLNPVNVSIDISEWQRSTGPPDVTARQAQRISYQSIMDSFGRLLAGYEWSRDGFVVTEKTSWNMIAIDWTTRDGTQRGLEQLFQNITLSMLGTSSLTQNQVPVSVITSVNVYSYDPRDLWLAYGVACGATLVSTLLGLYAMWRNGGVGYQSIFSTYIRTTRNQALQDLIEQDDHGTEPLPKKLAETSIILDT</sequence>
<accession>W2S0U2</accession>
<dbReference type="Gene3D" id="1.20.1250.20">
    <property type="entry name" value="MFS general substrate transporter like domains"/>
    <property type="match status" value="2"/>
</dbReference>
<evidence type="ECO:0000256" key="1">
    <source>
        <dbReference type="ARBA" id="ARBA00004141"/>
    </source>
</evidence>
<feature type="transmembrane region" description="Helical" evidence="2">
    <location>
        <begin position="366"/>
        <end position="389"/>
    </location>
</feature>
<dbReference type="PANTHER" id="PTHR35041:SF6">
    <property type="entry name" value="FORMYLMETHIONINE DEFORMYLASE-LIKE PROTEIN-RELATED"/>
    <property type="match status" value="1"/>
</dbReference>
<dbReference type="Proteomes" id="UP000030752">
    <property type="component" value="Unassembled WGS sequence"/>
</dbReference>
<dbReference type="SUPFAM" id="SSF103473">
    <property type="entry name" value="MFS general substrate transporter"/>
    <property type="match status" value="1"/>
</dbReference>
<feature type="transmembrane region" description="Helical" evidence="2">
    <location>
        <begin position="200"/>
        <end position="223"/>
    </location>
</feature>
<dbReference type="AlphaFoldDB" id="W2S0U2"/>
<proteinExistence type="predicted"/>
<evidence type="ECO:0000313" key="4">
    <source>
        <dbReference type="Proteomes" id="UP000030752"/>
    </source>
</evidence>
<comment type="subcellular location">
    <subcellularLocation>
        <location evidence="1">Membrane</location>
        <topology evidence="1">Multi-pass membrane protein</topology>
    </subcellularLocation>
</comment>
<feature type="transmembrane region" description="Helical" evidence="2">
    <location>
        <begin position="134"/>
        <end position="156"/>
    </location>
</feature>
<feature type="transmembrane region" description="Helical" evidence="2">
    <location>
        <begin position="110"/>
        <end position="128"/>
    </location>
</feature>
<name>W2S0U2_CYPE1</name>
<dbReference type="InParanoid" id="W2S0U2"/>
<dbReference type="HOGENOM" id="CLU_294569_0_0_1"/>
<dbReference type="eggNOG" id="KOG2504">
    <property type="taxonomic scope" value="Eukaryota"/>
</dbReference>
<feature type="transmembrane region" description="Helical" evidence="2">
    <location>
        <begin position="612"/>
        <end position="631"/>
    </location>
</feature>
<keyword evidence="2" id="KW-0472">Membrane</keyword>
<feature type="transmembrane region" description="Helical" evidence="2">
    <location>
        <begin position="79"/>
        <end position="101"/>
    </location>
</feature>
<dbReference type="InterPro" id="IPR011701">
    <property type="entry name" value="MFS"/>
</dbReference>
<gene>
    <name evidence="3" type="ORF">HMPREF1541_04146</name>
</gene>
<dbReference type="OrthoDB" id="2213137at2759"/>
<dbReference type="EMBL" id="KB822719">
    <property type="protein sequence ID" value="ETN42205.1"/>
    <property type="molecule type" value="Genomic_DNA"/>
</dbReference>
<dbReference type="PANTHER" id="PTHR35041">
    <property type="entry name" value="MEDIATOR OF RNA POLYMERASE II TRANSCRIPTION SUBUNIT 1"/>
    <property type="match status" value="1"/>
</dbReference>